<accession>A0AA41VI67</accession>
<reference evidence="4" key="1">
    <citation type="submission" date="2022-03" db="EMBL/GenBank/DDBJ databases">
        <title>A functionally conserved STORR gene fusion in Papaver species that diverged 16.8 million years ago.</title>
        <authorList>
            <person name="Catania T."/>
        </authorList>
    </citation>
    <scope>NUCLEOTIDE SEQUENCE</scope>
    <source>
        <strain evidence="4">S-191538</strain>
    </source>
</reference>
<dbReference type="Proteomes" id="UP001177140">
    <property type="component" value="Unassembled WGS sequence"/>
</dbReference>
<comment type="caution">
    <text evidence="4">The sequence shown here is derived from an EMBL/GenBank/DDBJ whole genome shotgun (WGS) entry which is preliminary data.</text>
</comment>
<evidence type="ECO:0000313" key="5">
    <source>
        <dbReference type="Proteomes" id="UP001177140"/>
    </source>
</evidence>
<evidence type="ECO:0000259" key="3">
    <source>
        <dbReference type="Pfam" id="PF21864"/>
    </source>
</evidence>
<evidence type="ECO:0000313" key="4">
    <source>
        <dbReference type="EMBL" id="MCL7041735.1"/>
    </source>
</evidence>
<dbReference type="GO" id="GO:0080156">
    <property type="term" value="P:mitochondrial mRNA modification"/>
    <property type="evidence" value="ECO:0007669"/>
    <property type="project" value="TreeGrafter"/>
</dbReference>
<keyword evidence="5" id="KW-1185">Reference proteome</keyword>
<feature type="domain" description="MORF/ORRM1/DAG-like MORF" evidence="3">
    <location>
        <begin position="88"/>
        <end position="174"/>
    </location>
</feature>
<feature type="region of interest" description="Disordered" evidence="2">
    <location>
        <begin position="221"/>
        <end position="265"/>
    </location>
</feature>
<evidence type="ECO:0000256" key="1">
    <source>
        <dbReference type="ARBA" id="ARBA00022946"/>
    </source>
</evidence>
<keyword evidence="1" id="KW-0809">Transit peptide</keyword>
<proteinExistence type="predicted"/>
<dbReference type="InterPro" id="IPR054059">
    <property type="entry name" value="MORF/ORRM1/DAG-like_MORF"/>
</dbReference>
<dbReference type="Pfam" id="PF21864">
    <property type="entry name" value="MORF_dom"/>
    <property type="match status" value="1"/>
</dbReference>
<dbReference type="AlphaFoldDB" id="A0AA41VI67"/>
<dbReference type="InterPro" id="IPR039206">
    <property type="entry name" value="MORF/ORRM1/DAG-like"/>
</dbReference>
<dbReference type="GO" id="GO:0016554">
    <property type="term" value="P:cytidine to uridine editing"/>
    <property type="evidence" value="ECO:0007669"/>
    <property type="project" value="InterPro"/>
</dbReference>
<dbReference type="GO" id="GO:0005739">
    <property type="term" value="C:mitochondrion"/>
    <property type="evidence" value="ECO:0007669"/>
    <property type="project" value="TreeGrafter"/>
</dbReference>
<sequence>MAIVALCKRGGTQIIKSIPSSSVSRSFSSRLFRGVRPVAALTEFTNRFPLTPIFGASTLKCMSTDSASSLNDVPRGPPTPTFCDGCDFEHWFVVMERPQGEPSRDEIIDTYINTVAKVVGRMKIYSVSTRHYFAFGARVSEELAYKFKDLPGVRWVVPDSYLDVRSKSYRGEPFINGKAVPYDPKYHEEWVRNEIRASEITRQLNPSRDSKIREIMERQRNFQANKPGSPPKGMVSYPSTQNPGDRPPNRNMDNPGQNMGGARPNKGDILIQEVCNIRHMYRKHWRCAATKCMQTWEVSAPNAGYCND</sequence>
<dbReference type="PANTHER" id="PTHR31346:SF4">
    <property type="entry name" value="MULTIPLE ORGANELLAR RNA EDITING FACTOR 8, CHLOROPLASTIC_MITOCHONDRIAL"/>
    <property type="match status" value="1"/>
</dbReference>
<protein>
    <recommendedName>
        <fullName evidence="3">MORF/ORRM1/DAG-like MORF domain-containing protein</fullName>
    </recommendedName>
</protein>
<evidence type="ECO:0000256" key="2">
    <source>
        <dbReference type="SAM" id="MobiDB-lite"/>
    </source>
</evidence>
<organism evidence="4 5">
    <name type="scientific">Papaver nudicaule</name>
    <name type="common">Iceland poppy</name>
    <dbReference type="NCBI Taxonomy" id="74823"/>
    <lineage>
        <taxon>Eukaryota</taxon>
        <taxon>Viridiplantae</taxon>
        <taxon>Streptophyta</taxon>
        <taxon>Embryophyta</taxon>
        <taxon>Tracheophyta</taxon>
        <taxon>Spermatophyta</taxon>
        <taxon>Magnoliopsida</taxon>
        <taxon>Ranunculales</taxon>
        <taxon>Papaveraceae</taxon>
        <taxon>Papaveroideae</taxon>
        <taxon>Papaver</taxon>
    </lineage>
</organism>
<name>A0AA41VI67_PAPNU</name>
<gene>
    <name evidence="4" type="ORF">MKW94_026501</name>
</gene>
<dbReference type="EMBL" id="JAJJMA010226907">
    <property type="protein sequence ID" value="MCL7041735.1"/>
    <property type="molecule type" value="Genomic_DNA"/>
</dbReference>
<dbReference type="PANTHER" id="PTHR31346">
    <property type="entry name" value="MULTIPLE ORGANELLAR RNA EDITING FACTOR 2, CHLOROPLASTIC-RELATED-RELATED"/>
    <property type="match status" value="1"/>
</dbReference>